<evidence type="ECO:0000256" key="1">
    <source>
        <dbReference type="ARBA" id="ARBA00004651"/>
    </source>
</evidence>
<proteinExistence type="inferred from homology"/>
<evidence type="ECO:0000256" key="7">
    <source>
        <dbReference type="ARBA" id="ARBA00038032"/>
    </source>
</evidence>
<organism evidence="10 11">
    <name type="scientific">Rubritalea tangerina</name>
    <dbReference type="NCBI Taxonomy" id="430798"/>
    <lineage>
        <taxon>Bacteria</taxon>
        <taxon>Pseudomonadati</taxon>
        <taxon>Verrucomicrobiota</taxon>
        <taxon>Verrucomicrobiia</taxon>
        <taxon>Verrucomicrobiales</taxon>
        <taxon>Rubritaleaceae</taxon>
        <taxon>Rubritalea</taxon>
    </lineage>
</organism>
<keyword evidence="11" id="KW-1185">Reference proteome</keyword>
<gene>
    <name evidence="10" type="ORF">ACFSW8_12500</name>
</gene>
<feature type="transmembrane region" description="Helical" evidence="9">
    <location>
        <begin position="92"/>
        <end position="113"/>
    </location>
</feature>
<dbReference type="SUPFAM" id="SSF103481">
    <property type="entry name" value="Multidrug resistance efflux transporter EmrE"/>
    <property type="match status" value="1"/>
</dbReference>
<accession>A0ABW4ZDY4</accession>
<dbReference type="InterPro" id="IPR037185">
    <property type="entry name" value="EmrE-like"/>
</dbReference>
<keyword evidence="3" id="KW-1003">Cell membrane</keyword>
<protein>
    <submittedName>
        <fullName evidence="10">DMT family transporter</fullName>
    </submittedName>
</protein>
<evidence type="ECO:0000256" key="8">
    <source>
        <dbReference type="RuleBase" id="RU003942"/>
    </source>
</evidence>
<dbReference type="InterPro" id="IPR000390">
    <property type="entry name" value="Small_drug/metabolite_transptr"/>
</dbReference>
<evidence type="ECO:0000313" key="11">
    <source>
        <dbReference type="Proteomes" id="UP001597389"/>
    </source>
</evidence>
<keyword evidence="2" id="KW-0813">Transport</keyword>
<evidence type="ECO:0000256" key="6">
    <source>
        <dbReference type="ARBA" id="ARBA00023136"/>
    </source>
</evidence>
<feature type="transmembrane region" description="Helical" evidence="9">
    <location>
        <begin position="37"/>
        <end position="55"/>
    </location>
</feature>
<dbReference type="RefSeq" id="WP_377088239.1">
    <property type="nucleotide sequence ID" value="NZ_JBHSJL010000014.1"/>
</dbReference>
<dbReference type="PANTHER" id="PTHR30561:SF1">
    <property type="entry name" value="MULTIDRUG TRANSPORTER EMRE"/>
    <property type="match status" value="1"/>
</dbReference>
<keyword evidence="5 9" id="KW-1133">Transmembrane helix</keyword>
<comment type="caution">
    <text evidence="10">The sequence shown here is derived from an EMBL/GenBank/DDBJ whole genome shotgun (WGS) entry which is preliminary data.</text>
</comment>
<dbReference type="EMBL" id="JBHUJB010000050">
    <property type="protein sequence ID" value="MFD2159721.1"/>
    <property type="molecule type" value="Genomic_DNA"/>
</dbReference>
<dbReference type="PANTHER" id="PTHR30561">
    <property type="entry name" value="SMR FAMILY PROTON-DEPENDENT DRUG EFFLUX TRANSPORTER SUGE"/>
    <property type="match status" value="1"/>
</dbReference>
<comment type="subcellular location">
    <subcellularLocation>
        <location evidence="1 8">Cell membrane</location>
        <topology evidence="1 8">Multi-pass membrane protein</topology>
    </subcellularLocation>
</comment>
<keyword evidence="4 8" id="KW-0812">Transmembrane</keyword>
<dbReference type="Gene3D" id="1.10.3730.20">
    <property type="match status" value="1"/>
</dbReference>
<dbReference type="Pfam" id="PF00893">
    <property type="entry name" value="Multi_Drug_Res"/>
    <property type="match status" value="1"/>
</dbReference>
<evidence type="ECO:0000256" key="9">
    <source>
        <dbReference type="SAM" id="Phobius"/>
    </source>
</evidence>
<evidence type="ECO:0000256" key="2">
    <source>
        <dbReference type="ARBA" id="ARBA00022448"/>
    </source>
</evidence>
<reference evidence="11" key="1">
    <citation type="journal article" date="2019" name="Int. J. Syst. Evol. Microbiol.">
        <title>The Global Catalogue of Microorganisms (GCM) 10K type strain sequencing project: providing services to taxonomists for standard genome sequencing and annotation.</title>
        <authorList>
            <consortium name="The Broad Institute Genomics Platform"/>
            <consortium name="The Broad Institute Genome Sequencing Center for Infectious Disease"/>
            <person name="Wu L."/>
            <person name="Ma J."/>
        </authorList>
    </citation>
    <scope>NUCLEOTIDE SEQUENCE [LARGE SCALE GENOMIC DNA]</scope>
    <source>
        <strain evidence="11">CCUG 57942</strain>
    </source>
</reference>
<evidence type="ECO:0000256" key="3">
    <source>
        <dbReference type="ARBA" id="ARBA00022475"/>
    </source>
</evidence>
<name>A0ABW4ZDY4_9BACT</name>
<comment type="similarity">
    <text evidence="7 8">Belongs to the drug/metabolite transporter (DMT) superfamily. Small multidrug resistance (SMR) (TC 2.A.7.1) family.</text>
</comment>
<dbReference type="Proteomes" id="UP001597389">
    <property type="component" value="Unassembled WGS sequence"/>
</dbReference>
<keyword evidence="6 9" id="KW-0472">Membrane</keyword>
<feature type="transmembrane region" description="Helical" evidence="9">
    <location>
        <begin position="61"/>
        <end position="85"/>
    </location>
</feature>
<evidence type="ECO:0000256" key="5">
    <source>
        <dbReference type="ARBA" id="ARBA00022989"/>
    </source>
</evidence>
<evidence type="ECO:0000313" key="10">
    <source>
        <dbReference type="EMBL" id="MFD2159721.1"/>
    </source>
</evidence>
<sequence>MAVLLVKKPEKPRVRLRTGWYHSSYDKAKIGGQKKMAWWYLAAAIFCEVVATHALKATQGMGKWGAVSLVVLGYGAAFYFLSLALRQLPLALAYAVWCGAGIVLVAMVAWWWYGEALSAQGILGIGLICTGIAVLKCASVS</sequence>
<dbReference type="InterPro" id="IPR045324">
    <property type="entry name" value="Small_multidrug_res"/>
</dbReference>
<evidence type="ECO:0000256" key="4">
    <source>
        <dbReference type="ARBA" id="ARBA00022692"/>
    </source>
</evidence>
<feature type="transmembrane region" description="Helical" evidence="9">
    <location>
        <begin position="119"/>
        <end position="138"/>
    </location>
</feature>